<dbReference type="InterPro" id="IPR012292">
    <property type="entry name" value="Globin/Proto"/>
</dbReference>
<evidence type="ECO:0000313" key="2">
    <source>
        <dbReference type="EMBL" id="AKV00824.1"/>
    </source>
</evidence>
<dbReference type="InterPro" id="IPR009050">
    <property type="entry name" value="Globin-like_sf"/>
</dbReference>
<proteinExistence type="predicted"/>
<reference evidence="2 3" key="1">
    <citation type="submission" date="2015-08" db="EMBL/GenBank/DDBJ databases">
        <authorList>
            <person name="Babu N.S."/>
            <person name="Beckwith C.J."/>
            <person name="Beseler K.G."/>
            <person name="Brison A."/>
            <person name="Carone J.V."/>
            <person name="Caskin T.P."/>
            <person name="Diamond M."/>
            <person name="Durham M.E."/>
            <person name="Foxe J.M."/>
            <person name="Go M."/>
            <person name="Henderson B.A."/>
            <person name="Jones I.B."/>
            <person name="McGettigan J.A."/>
            <person name="Micheletti S.J."/>
            <person name="Nasrallah M.E."/>
            <person name="Ortiz D."/>
            <person name="Piller C.R."/>
            <person name="Privatt S.R."/>
            <person name="Schneider S.L."/>
            <person name="Sharp S."/>
            <person name="Smith T.C."/>
            <person name="Stanton J.D."/>
            <person name="Ullery H.E."/>
            <person name="Wilson R.J."/>
            <person name="Serrano M.G."/>
            <person name="Buck G."/>
            <person name="Lee V."/>
            <person name="Wang Y."/>
            <person name="Carvalho R."/>
            <person name="Voegtly L."/>
            <person name="Shi R."/>
            <person name="Duckworth R."/>
            <person name="Johnson A."/>
            <person name="Loviza R."/>
            <person name="Walstead R."/>
            <person name="Shah Z."/>
            <person name="Kiflezghi M."/>
            <person name="Wade K."/>
            <person name="Ball S.L."/>
            <person name="Bradley K.W."/>
            <person name="Asai D.J."/>
            <person name="Bowman C.A."/>
            <person name="Russell D.A."/>
            <person name="Pope W.H."/>
            <person name="Jacobs-Sera D."/>
            <person name="Hendrix R.W."/>
            <person name="Hatfull G.F."/>
        </authorList>
    </citation>
    <scope>NUCLEOTIDE SEQUENCE [LARGE SCALE GENOMIC DNA]</scope>
    <source>
        <strain evidence="2 3">DSM 27648</strain>
    </source>
</reference>
<dbReference type="CDD" id="cd01068">
    <property type="entry name" value="globin_sensor"/>
    <property type="match status" value="1"/>
</dbReference>
<dbReference type="InterPro" id="IPR039379">
    <property type="entry name" value="Protoglobin_sensor_dom"/>
</dbReference>
<organism evidence="2 3">
    <name type="scientific">Labilithrix luteola</name>
    <dbReference type="NCBI Taxonomy" id="1391654"/>
    <lineage>
        <taxon>Bacteria</taxon>
        <taxon>Pseudomonadati</taxon>
        <taxon>Myxococcota</taxon>
        <taxon>Polyangia</taxon>
        <taxon>Polyangiales</taxon>
        <taxon>Labilitrichaceae</taxon>
        <taxon>Labilithrix</taxon>
    </lineage>
</organism>
<dbReference type="SUPFAM" id="SSF46458">
    <property type="entry name" value="Globin-like"/>
    <property type="match status" value="1"/>
</dbReference>
<gene>
    <name evidence="2" type="ORF">AKJ09_07487</name>
</gene>
<protein>
    <submittedName>
        <fullName evidence="2">Methyl-accepting chemotaxis protein</fullName>
    </submittedName>
</protein>
<dbReference type="InterPro" id="IPR044398">
    <property type="entry name" value="Globin-sensor_dom"/>
</dbReference>
<dbReference type="OrthoDB" id="9774793at2"/>
<feature type="domain" description="Globin-sensor" evidence="1">
    <location>
        <begin position="9"/>
        <end position="154"/>
    </location>
</feature>
<dbReference type="STRING" id="1391654.AKJ09_07487"/>
<dbReference type="KEGG" id="llu:AKJ09_07487"/>
<dbReference type="GO" id="GO:0020037">
    <property type="term" value="F:heme binding"/>
    <property type="evidence" value="ECO:0007669"/>
    <property type="project" value="InterPro"/>
</dbReference>
<dbReference type="Gene3D" id="1.10.490.10">
    <property type="entry name" value="Globins"/>
    <property type="match status" value="1"/>
</dbReference>
<dbReference type="AlphaFoldDB" id="A0A0K1Q532"/>
<dbReference type="EMBL" id="CP012333">
    <property type="protein sequence ID" value="AKV00824.1"/>
    <property type="molecule type" value="Genomic_DNA"/>
</dbReference>
<keyword evidence="3" id="KW-1185">Reference proteome</keyword>
<name>A0A0K1Q532_9BACT</name>
<sequence length="181" mass="20078">MNEPPLALFERLKVFLDFTDSDVRNLVELKPVIAKHGPTITARFYERLGQTTDTARLVEGRVGALQKTHLAWLNSLVGGTYDEAYLASRWRIGLAHVRVGLDPHWVEGVMSFIRSAGIDAITAELAGTPTAGAHTASFVKACDLDMLTINLSYAEDRLDRLTTFTGMKRGLIENIIRIPKK</sequence>
<dbReference type="RefSeq" id="WP_146652041.1">
    <property type="nucleotide sequence ID" value="NZ_CP012333.1"/>
</dbReference>
<accession>A0A0K1Q532</accession>
<dbReference type="Pfam" id="PF11563">
    <property type="entry name" value="Protoglobin"/>
    <property type="match status" value="1"/>
</dbReference>
<evidence type="ECO:0000313" key="3">
    <source>
        <dbReference type="Proteomes" id="UP000064967"/>
    </source>
</evidence>
<dbReference type="GO" id="GO:0019825">
    <property type="term" value="F:oxygen binding"/>
    <property type="evidence" value="ECO:0007669"/>
    <property type="project" value="InterPro"/>
</dbReference>
<evidence type="ECO:0000259" key="1">
    <source>
        <dbReference type="Pfam" id="PF11563"/>
    </source>
</evidence>
<dbReference type="Proteomes" id="UP000064967">
    <property type="component" value="Chromosome"/>
</dbReference>